<dbReference type="Proteomes" id="UP000094527">
    <property type="component" value="Unassembled WGS sequence"/>
</dbReference>
<dbReference type="EMBL" id="LJIJ01000418">
    <property type="protein sequence ID" value="ODM97707.1"/>
    <property type="molecule type" value="Genomic_DNA"/>
</dbReference>
<reference evidence="1 2" key="1">
    <citation type="journal article" date="2016" name="Genome Biol. Evol.">
        <title>Gene Family Evolution Reflects Adaptation to Soil Environmental Stressors in the Genome of the Collembolan Orchesella cincta.</title>
        <authorList>
            <person name="Faddeeva-Vakhrusheva A."/>
            <person name="Derks M.F."/>
            <person name="Anvar S.Y."/>
            <person name="Agamennone V."/>
            <person name="Suring W."/>
            <person name="Smit S."/>
            <person name="van Straalen N.M."/>
            <person name="Roelofs D."/>
        </authorList>
    </citation>
    <scope>NUCLEOTIDE SEQUENCE [LARGE SCALE GENOMIC DNA]</scope>
    <source>
        <tissue evidence="1">Mixed pool</tissue>
    </source>
</reference>
<feature type="non-terminal residue" evidence="1">
    <location>
        <position position="1"/>
    </location>
</feature>
<comment type="caution">
    <text evidence="1">The sequence shown here is derived from an EMBL/GenBank/DDBJ whole genome shotgun (WGS) entry which is preliminary data.</text>
</comment>
<gene>
    <name evidence="1" type="ORF">Ocin01_08982</name>
</gene>
<sequence length="110" mass="12542">GFSKLTVNSCLEVKYSLRKVNKCSILFIKTKSLCLKSCFFHFDGDFIERAVCLLAIKMGRKEKKPHTAFLSPFVDVFSMEILINTARVISKGTSQKMESLEWIILSISWA</sequence>
<protein>
    <submittedName>
        <fullName evidence="1">Uncharacterized protein</fullName>
    </submittedName>
</protein>
<name>A0A1D2MXE0_ORCCI</name>
<keyword evidence="2" id="KW-1185">Reference proteome</keyword>
<dbReference type="AlphaFoldDB" id="A0A1D2MXE0"/>
<organism evidence="1 2">
    <name type="scientific">Orchesella cincta</name>
    <name type="common">Springtail</name>
    <name type="synonym">Podura cincta</name>
    <dbReference type="NCBI Taxonomy" id="48709"/>
    <lineage>
        <taxon>Eukaryota</taxon>
        <taxon>Metazoa</taxon>
        <taxon>Ecdysozoa</taxon>
        <taxon>Arthropoda</taxon>
        <taxon>Hexapoda</taxon>
        <taxon>Collembola</taxon>
        <taxon>Entomobryomorpha</taxon>
        <taxon>Entomobryoidea</taxon>
        <taxon>Orchesellidae</taxon>
        <taxon>Orchesellinae</taxon>
        <taxon>Orchesella</taxon>
    </lineage>
</organism>
<proteinExistence type="predicted"/>
<evidence type="ECO:0000313" key="1">
    <source>
        <dbReference type="EMBL" id="ODM97707.1"/>
    </source>
</evidence>
<evidence type="ECO:0000313" key="2">
    <source>
        <dbReference type="Proteomes" id="UP000094527"/>
    </source>
</evidence>
<accession>A0A1D2MXE0</accession>